<reference evidence="8 9" key="1">
    <citation type="submission" date="2013-08" db="EMBL/GenBank/DDBJ databases">
        <title>The genome sequence of Skermanella stibiiresistens.</title>
        <authorList>
            <person name="Zhu W."/>
            <person name="Wang G."/>
        </authorList>
    </citation>
    <scope>NUCLEOTIDE SEQUENCE [LARGE SCALE GENOMIC DNA]</scope>
    <source>
        <strain evidence="8 9">SB22</strain>
    </source>
</reference>
<feature type="domain" description="HpcH/HpaI aldolase/citrate lyase" evidence="7">
    <location>
        <begin position="9"/>
        <end position="222"/>
    </location>
</feature>
<evidence type="ECO:0000259" key="7">
    <source>
        <dbReference type="Pfam" id="PF03328"/>
    </source>
</evidence>
<evidence type="ECO:0000256" key="3">
    <source>
        <dbReference type="ARBA" id="ARBA00022723"/>
    </source>
</evidence>
<evidence type="ECO:0000256" key="2">
    <source>
        <dbReference type="ARBA" id="ARBA00005568"/>
    </source>
</evidence>
<feature type="binding site" evidence="5">
    <location>
        <position position="129"/>
    </location>
    <ligand>
        <name>substrate</name>
    </ligand>
</feature>
<dbReference type="SUPFAM" id="SSF51621">
    <property type="entry name" value="Phosphoenolpyruvate/pyruvate domain"/>
    <property type="match status" value="1"/>
</dbReference>
<dbReference type="GO" id="GO:0006107">
    <property type="term" value="P:oxaloacetate metabolic process"/>
    <property type="evidence" value="ECO:0007669"/>
    <property type="project" value="TreeGrafter"/>
</dbReference>
<feature type="binding site" evidence="5">
    <location>
        <position position="71"/>
    </location>
    <ligand>
        <name>substrate</name>
    </ligand>
</feature>
<evidence type="ECO:0000313" key="8">
    <source>
        <dbReference type="EMBL" id="EWY39094.1"/>
    </source>
</evidence>
<dbReference type="PIRSF" id="PIRSF015582">
    <property type="entry name" value="Cit_lyase_B"/>
    <property type="match status" value="1"/>
</dbReference>
<dbReference type="InterPro" id="IPR011206">
    <property type="entry name" value="Citrate_lyase_beta/mcl1/mcl2"/>
</dbReference>
<name>W9GZ49_9PROT</name>
<keyword evidence="4 6" id="KW-0460">Magnesium</keyword>
<keyword evidence="9" id="KW-1185">Reference proteome</keyword>
<dbReference type="Proteomes" id="UP000019486">
    <property type="component" value="Unassembled WGS sequence"/>
</dbReference>
<dbReference type="InterPro" id="IPR015813">
    <property type="entry name" value="Pyrv/PenolPyrv_kinase-like_dom"/>
</dbReference>
<feature type="binding site" evidence="6">
    <location>
        <position position="156"/>
    </location>
    <ligand>
        <name>Mg(2+)</name>
        <dbReference type="ChEBI" id="CHEBI:18420"/>
    </ligand>
</feature>
<evidence type="ECO:0000256" key="5">
    <source>
        <dbReference type="PIRSR" id="PIRSR015582-1"/>
    </source>
</evidence>
<comment type="similarity">
    <text evidence="2">Belongs to the HpcH/HpaI aldolase family.</text>
</comment>
<evidence type="ECO:0000256" key="1">
    <source>
        <dbReference type="ARBA" id="ARBA00001946"/>
    </source>
</evidence>
<comment type="caution">
    <text evidence="8">The sequence shown here is derived from an EMBL/GenBank/DDBJ whole genome shotgun (WGS) entry which is preliminary data.</text>
</comment>
<proteinExistence type="inferred from homology"/>
<dbReference type="PATRIC" id="fig|1385369.3.peg.3940"/>
<dbReference type="GO" id="GO:0003824">
    <property type="term" value="F:catalytic activity"/>
    <property type="evidence" value="ECO:0007669"/>
    <property type="project" value="InterPro"/>
</dbReference>
<dbReference type="EMBL" id="AVFL01000014">
    <property type="protein sequence ID" value="EWY39094.1"/>
    <property type="molecule type" value="Genomic_DNA"/>
</dbReference>
<dbReference type="RefSeq" id="WP_051512594.1">
    <property type="nucleotide sequence ID" value="NZ_AVFL01000014.1"/>
</dbReference>
<dbReference type="InterPro" id="IPR005000">
    <property type="entry name" value="Aldolase/citrate-lyase_domain"/>
</dbReference>
<organism evidence="8 9">
    <name type="scientific">Skermanella stibiiresistens SB22</name>
    <dbReference type="NCBI Taxonomy" id="1385369"/>
    <lineage>
        <taxon>Bacteria</taxon>
        <taxon>Pseudomonadati</taxon>
        <taxon>Pseudomonadota</taxon>
        <taxon>Alphaproteobacteria</taxon>
        <taxon>Rhodospirillales</taxon>
        <taxon>Azospirillaceae</taxon>
        <taxon>Skermanella</taxon>
    </lineage>
</organism>
<dbReference type="AlphaFoldDB" id="W9GZ49"/>
<dbReference type="Gene3D" id="3.20.20.60">
    <property type="entry name" value="Phosphoenolpyruvate-binding domains"/>
    <property type="match status" value="1"/>
</dbReference>
<accession>W9GZ49</accession>
<comment type="cofactor">
    <cofactor evidence="1">
        <name>Mg(2+)</name>
        <dbReference type="ChEBI" id="CHEBI:18420"/>
    </cofactor>
</comment>
<evidence type="ECO:0000256" key="4">
    <source>
        <dbReference type="ARBA" id="ARBA00022842"/>
    </source>
</evidence>
<dbReference type="PANTHER" id="PTHR32308">
    <property type="entry name" value="LYASE BETA SUBUNIT, PUTATIVE (AFU_ORTHOLOGUE AFUA_4G13030)-RELATED"/>
    <property type="match status" value="1"/>
</dbReference>
<dbReference type="GO" id="GO:0000287">
    <property type="term" value="F:magnesium ion binding"/>
    <property type="evidence" value="ECO:0007669"/>
    <property type="project" value="TreeGrafter"/>
</dbReference>
<dbReference type="PANTHER" id="PTHR32308:SF0">
    <property type="entry name" value="HPCH_HPAI ALDOLASE_CITRATE LYASE DOMAIN-CONTAINING PROTEIN"/>
    <property type="match status" value="1"/>
</dbReference>
<evidence type="ECO:0000256" key="6">
    <source>
        <dbReference type="PIRSR" id="PIRSR015582-2"/>
    </source>
</evidence>
<feature type="binding site" evidence="6">
    <location>
        <position position="129"/>
    </location>
    <ligand>
        <name>Mg(2+)</name>
        <dbReference type="ChEBI" id="CHEBI:18420"/>
    </ligand>
</feature>
<dbReference type="STRING" id="1385369.N825_08810"/>
<protein>
    <recommendedName>
        <fullName evidence="7">HpcH/HpaI aldolase/citrate lyase domain-containing protein</fullName>
    </recommendedName>
</protein>
<dbReference type="Pfam" id="PF03328">
    <property type="entry name" value="HpcH_HpaI"/>
    <property type="match status" value="1"/>
</dbReference>
<keyword evidence="3 6" id="KW-0479">Metal-binding</keyword>
<gene>
    <name evidence="8" type="ORF">N825_08810</name>
</gene>
<dbReference type="InterPro" id="IPR040442">
    <property type="entry name" value="Pyrv_kinase-like_dom_sf"/>
</dbReference>
<evidence type="ECO:0000313" key="9">
    <source>
        <dbReference type="Proteomes" id="UP000019486"/>
    </source>
</evidence>
<sequence>MMPTTPVRRSLLFVPGNRPERFAKALAARPDIVVIDLEDAVAPSEKSAARAGVLAALPDLPNPHGAEIFIRLNAPRTRAGLDDLAAVLDHHPPVAGILLPKVEGPGDIALVDALLDESGSKLSVAAVIETIGGLDAAHAIATASPRMAFLMFGGADLAAELRVRIEWDSLVHARADVIRAAARASLDALDMPCLELDDPAAHDREIAAAGRLGFTGKAAIHPKQVDAINRHFTPTADEIARARRIADAYDRSEGGVTLLDGKLIERPILLGARRVLAVAALIETTA</sequence>